<dbReference type="EMBL" id="QTSX02001489">
    <property type="protein sequence ID" value="KAJ9081243.1"/>
    <property type="molecule type" value="Genomic_DNA"/>
</dbReference>
<proteinExistence type="predicted"/>
<sequence>MNSASAYSSYQSFAHLSPAPKASKAVAGGRLSLAVLLKSAFNRDIENVTSEKFVTPVRTSTRDAAASSATYKPTSPLAQPPLNRQSYASGTKRKSCRDSDCDEELYRTSRLQDYIPSAFVMKSLITTSIVSAFTSASAGLWQPTKRHRVAHMS</sequence>
<gene>
    <name evidence="1" type="ORF">DSO57_1016782</name>
</gene>
<organism evidence="1 2">
    <name type="scientific">Entomophthora muscae</name>
    <dbReference type="NCBI Taxonomy" id="34485"/>
    <lineage>
        <taxon>Eukaryota</taxon>
        <taxon>Fungi</taxon>
        <taxon>Fungi incertae sedis</taxon>
        <taxon>Zoopagomycota</taxon>
        <taxon>Entomophthoromycotina</taxon>
        <taxon>Entomophthoromycetes</taxon>
        <taxon>Entomophthorales</taxon>
        <taxon>Entomophthoraceae</taxon>
        <taxon>Entomophthora</taxon>
    </lineage>
</organism>
<evidence type="ECO:0000313" key="1">
    <source>
        <dbReference type="EMBL" id="KAJ9081243.1"/>
    </source>
</evidence>
<protein>
    <submittedName>
        <fullName evidence="1">Uncharacterized protein</fullName>
    </submittedName>
</protein>
<dbReference type="Proteomes" id="UP001165960">
    <property type="component" value="Unassembled WGS sequence"/>
</dbReference>
<name>A0ACC2U326_9FUNG</name>
<accession>A0ACC2U326</accession>
<evidence type="ECO:0000313" key="2">
    <source>
        <dbReference type="Proteomes" id="UP001165960"/>
    </source>
</evidence>
<keyword evidence="2" id="KW-1185">Reference proteome</keyword>
<comment type="caution">
    <text evidence="1">The sequence shown here is derived from an EMBL/GenBank/DDBJ whole genome shotgun (WGS) entry which is preliminary data.</text>
</comment>
<reference evidence="1" key="1">
    <citation type="submission" date="2022-04" db="EMBL/GenBank/DDBJ databases">
        <title>Genome of the entomopathogenic fungus Entomophthora muscae.</title>
        <authorList>
            <person name="Elya C."/>
            <person name="Lovett B.R."/>
            <person name="Lee E."/>
            <person name="Macias A.M."/>
            <person name="Hajek A.E."/>
            <person name="De Bivort B.L."/>
            <person name="Kasson M.T."/>
            <person name="De Fine Licht H.H."/>
            <person name="Stajich J.E."/>
        </authorList>
    </citation>
    <scope>NUCLEOTIDE SEQUENCE</scope>
    <source>
        <strain evidence="1">Berkeley</strain>
    </source>
</reference>